<comment type="similarity">
    <text evidence="1">Belongs to the PPR family. P subfamily.</text>
</comment>
<dbReference type="Proteomes" id="UP001457282">
    <property type="component" value="Unassembled WGS sequence"/>
</dbReference>
<dbReference type="PANTHER" id="PTHR45717:SF10">
    <property type="entry name" value="OS10G0501000 PROTEIN"/>
    <property type="match status" value="1"/>
</dbReference>
<keyword evidence="2" id="KW-0677">Repeat</keyword>
<dbReference type="Pfam" id="PF01535">
    <property type="entry name" value="PPR"/>
    <property type="match status" value="2"/>
</dbReference>
<evidence type="ECO:0000256" key="2">
    <source>
        <dbReference type="ARBA" id="ARBA00022737"/>
    </source>
</evidence>
<evidence type="ECO:0008006" key="5">
    <source>
        <dbReference type="Google" id="ProtNLM"/>
    </source>
</evidence>
<dbReference type="AlphaFoldDB" id="A0AAW1Y7U9"/>
<name>A0AAW1Y7U9_RUBAR</name>
<gene>
    <name evidence="3" type="ORF">M0R45_009550</name>
</gene>
<protein>
    <recommendedName>
        <fullName evidence="5">Pentatricopeptide repeat-containing protein</fullName>
    </recommendedName>
</protein>
<dbReference type="InterPro" id="IPR002885">
    <property type="entry name" value="PPR_rpt"/>
</dbReference>
<organism evidence="3 4">
    <name type="scientific">Rubus argutus</name>
    <name type="common">Southern blackberry</name>
    <dbReference type="NCBI Taxonomy" id="59490"/>
    <lineage>
        <taxon>Eukaryota</taxon>
        <taxon>Viridiplantae</taxon>
        <taxon>Streptophyta</taxon>
        <taxon>Embryophyta</taxon>
        <taxon>Tracheophyta</taxon>
        <taxon>Spermatophyta</taxon>
        <taxon>Magnoliopsida</taxon>
        <taxon>eudicotyledons</taxon>
        <taxon>Gunneridae</taxon>
        <taxon>Pentapetalae</taxon>
        <taxon>rosids</taxon>
        <taxon>fabids</taxon>
        <taxon>Rosales</taxon>
        <taxon>Rosaceae</taxon>
        <taxon>Rosoideae</taxon>
        <taxon>Rosoideae incertae sedis</taxon>
        <taxon>Rubus</taxon>
    </lineage>
</organism>
<evidence type="ECO:0000256" key="1">
    <source>
        <dbReference type="ARBA" id="ARBA00007626"/>
    </source>
</evidence>
<evidence type="ECO:0000313" key="3">
    <source>
        <dbReference type="EMBL" id="KAK9943963.1"/>
    </source>
</evidence>
<dbReference type="GO" id="GO:0003729">
    <property type="term" value="F:mRNA binding"/>
    <property type="evidence" value="ECO:0007669"/>
    <property type="project" value="UniProtKB-ARBA"/>
</dbReference>
<reference evidence="3 4" key="1">
    <citation type="journal article" date="2023" name="G3 (Bethesda)">
        <title>A chromosome-length genome assembly and annotation of blackberry (Rubus argutus, cv. 'Hillquist').</title>
        <authorList>
            <person name="Bruna T."/>
            <person name="Aryal R."/>
            <person name="Dudchenko O."/>
            <person name="Sargent D.J."/>
            <person name="Mead D."/>
            <person name="Buti M."/>
            <person name="Cavallini A."/>
            <person name="Hytonen T."/>
            <person name="Andres J."/>
            <person name="Pham M."/>
            <person name="Weisz D."/>
            <person name="Mascagni F."/>
            <person name="Usai G."/>
            <person name="Natali L."/>
            <person name="Bassil N."/>
            <person name="Fernandez G.E."/>
            <person name="Lomsadze A."/>
            <person name="Armour M."/>
            <person name="Olukolu B."/>
            <person name="Poorten T."/>
            <person name="Britton C."/>
            <person name="Davik J."/>
            <person name="Ashrafi H."/>
            <person name="Aiden E.L."/>
            <person name="Borodovsky M."/>
            <person name="Worthington M."/>
        </authorList>
    </citation>
    <scope>NUCLEOTIDE SEQUENCE [LARGE SCALE GENOMIC DNA]</scope>
    <source>
        <strain evidence="3">PI 553951</strain>
    </source>
</reference>
<accession>A0AAW1Y7U9</accession>
<dbReference type="InterPro" id="IPR011990">
    <property type="entry name" value="TPR-like_helical_dom_sf"/>
</dbReference>
<dbReference type="PANTHER" id="PTHR45717">
    <property type="entry name" value="OS12G0527900 PROTEIN"/>
    <property type="match status" value="1"/>
</dbReference>
<proteinExistence type="inferred from homology"/>
<sequence length="228" mass="26176">MLIINLWNRLRLFSEKSRIWISKGVWCYNTMLTLYSQMGKYRELDILVKEMEEKCIGYNLYTLNIRLNSYASTSDIDRMGKLLLKMEADPLVTMDSLSYNSAANAFLRVRLPEKAQTLLMRLEQLITLKTRKVAYEYLLASYASLGNKDELQNFIIFGICTNMDDIDGAEKIVEEWESSFNTCNILMPNVLVNANCKKGLLEKARSYSKKLAESGREDVSTWAVLATG</sequence>
<dbReference type="EMBL" id="JBEDUW010000002">
    <property type="protein sequence ID" value="KAK9943963.1"/>
    <property type="molecule type" value="Genomic_DNA"/>
</dbReference>
<keyword evidence="4" id="KW-1185">Reference proteome</keyword>
<comment type="caution">
    <text evidence="3">The sequence shown here is derived from an EMBL/GenBank/DDBJ whole genome shotgun (WGS) entry which is preliminary data.</text>
</comment>
<evidence type="ECO:0000313" key="4">
    <source>
        <dbReference type="Proteomes" id="UP001457282"/>
    </source>
</evidence>
<dbReference type="Gene3D" id="1.25.40.10">
    <property type="entry name" value="Tetratricopeptide repeat domain"/>
    <property type="match status" value="1"/>
</dbReference>
<dbReference type="GO" id="GO:0005739">
    <property type="term" value="C:mitochondrion"/>
    <property type="evidence" value="ECO:0007669"/>
    <property type="project" value="TreeGrafter"/>
</dbReference>